<accession>A0ABQ5Z0Q2</accession>
<feature type="transmembrane region" description="Helical" evidence="1">
    <location>
        <begin position="12"/>
        <end position="31"/>
    </location>
</feature>
<name>A0ABQ5Z0Q2_9SPHN</name>
<keyword evidence="1" id="KW-0472">Membrane</keyword>
<proteinExistence type="predicted"/>
<evidence type="ECO:0000256" key="1">
    <source>
        <dbReference type="SAM" id="Phobius"/>
    </source>
</evidence>
<evidence type="ECO:0000313" key="3">
    <source>
        <dbReference type="Proteomes" id="UP001156703"/>
    </source>
</evidence>
<keyword evidence="1" id="KW-1133">Transmembrane helix</keyword>
<feature type="transmembrane region" description="Helical" evidence="1">
    <location>
        <begin position="37"/>
        <end position="57"/>
    </location>
</feature>
<keyword evidence="3" id="KW-1185">Reference proteome</keyword>
<keyword evidence="1" id="KW-0812">Transmembrane</keyword>
<organism evidence="2 3">
    <name type="scientific">Sphingomonas astaxanthinifaciens DSM 22298</name>
    <dbReference type="NCBI Taxonomy" id="1123267"/>
    <lineage>
        <taxon>Bacteria</taxon>
        <taxon>Pseudomonadati</taxon>
        <taxon>Pseudomonadota</taxon>
        <taxon>Alphaproteobacteria</taxon>
        <taxon>Sphingomonadales</taxon>
        <taxon>Sphingomonadaceae</taxon>
        <taxon>Sphingomonas</taxon>
    </lineage>
</organism>
<protein>
    <submittedName>
        <fullName evidence="2">Uncharacterized protein</fullName>
    </submittedName>
</protein>
<comment type="caution">
    <text evidence="2">The sequence shown here is derived from an EMBL/GenBank/DDBJ whole genome shotgun (WGS) entry which is preliminary data.</text>
</comment>
<reference evidence="3" key="1">
    <citation type="journal article" date="2019" name="Int. J. Syst. Evol. Microbiol.">
        <title>The Global Catalogue of Microorganisms (GCM) 10K type strain sequencing project: providing services to taxonomists for standard genome sequencing and annotation.</title>
        <authorList>
            <consortium name="The Broad Institute Genomics Platform"/>
            <consortium name="The Broad Institute Genome Sequencing Center for Infectious Disease"/>
            <person name="Wu L."/>
            <person name="Ma J."/>
        </authorList>
    </citation>
    <scope>NUCLEOTIDE SEQUENCE [LARGE SCALE GENOMIC DNA]</scope>
    <source>
        <strain evidence="3">NBRC 102146</strain>
    </source>
</reference>
<dbReference type="EMBL" id="BSOO01000001">
    <property type="protein sequence ID" value="GLR46328.1"/>
    <property type="molecule type" value="Genomic_DNA"/>
</dbReference>
<evidence type="ECO:0000313" key="2">
    <source>
        <dbReference type="EMBL" id="GLR46328.1"/>
    </source>
</evidence>
<dbReference type="Proteomes" id="UP001156703">
    <property type="component" value="Unassembled WGS sequence"/>
</dbReference>
<sequence length="174" mass="18137">MAASMDGNGDDLIGWLADGAAAGILGAALGASLLLLGFPLAGVGTAAAGGLAALALLRQVKPEARRFRLPAFELPQPLVDAPDILELTDIAEEVAPAEPEPLELEDRIEPAPAESRVVQLFAARPLPTPGELRQRIEAHLEVRAERPAAPVLELEVDAAAALRQALGDLRRSLA</sequence>
<gene>
    <name evidence="2" type="ORF">GCM10007925_00390</name>
</gene>